<dbReference type="Proteomes" id="UP000092484">
    <property type="component" value="Unassembled WGS sequence"/>
</dbReference>
<feature type="transmembrane region" description="Helical" evidence="7">
    <location>
        <begin position="241"/>
        <end position="263"/>
    </location>
</feature>
<comment type="subcellular location">
    <subcellularLocation>
        <location evidence="1">Membrane</location>
        <topology evidence="1">Multi-pass membrane protein</topology>
    </subcellularLocation>
</comment>
<feature type="transmembrane region" description="Helical" evidence="7">
    <location>
        <begin position="115"/>
        <end position="133"/>
    </location>
</feature>
<dbReference type="PANTHER" id="PTHR12778:SF10">
    <property type="entry name" value="MAJOR FACILITATOR SUPERFAMILY DOMAIN-CONTAINING PROTEIN 3"/>
    <property type="match status" value="1"/>
</dbReference>
<feature type="transmembrane region" description="Helical" evidence="7">
    <location>
        <begin position="342"/>
        <end position="365"/>
    </location>
</feature>
<keyword evidence="3" id="KW-0813">Transport</keyword>
<proteinExistence type="inferred from homology"/>
<feature type="transmembrane region" description="Helical" evidence="7">
    <location>
        <begin position="283"/>
        <end position="302"/>
    </location>
</feature>
<evidence type="ECO:0000256" key="7">
    <source>
        <dbReference type="SAM" id="Phobius"/>
    </source>
</evidence>
<dbReference type="InterPro" id="IPR036259">
    <property type="entry name" value="MFS_trans_sf"/>
</dbReference>
<evidence type="ECO:0000256" key="3">
    <source>
        <dbReference type="ARBA" id="ARBA00022448"/>
    </source>
</evidence>
<feature type="transmembrane region" description="Helical" evidence="7">
    <location>
        <begin position="377"/>
        <end position="400"/>
    </location>
</feature>
<evidence type="ECO:0000256" key="2">
    <source>
        <dbReference type="ARBA" id="ARBA00008335"/>
    </source>
</evidence>
<dbReference type="Gene3D" id="1.20.1250.20">
    <property type="entry name" value="MFS general substrate transporter like domains"/>
    <property type="match status" value="2"/>
</dbReference>
<feature type="transmembrane region" description="Helical" evidence="7">
    <location>
        <begin position="406"/>
        <end position="429"/>
    </location>
</feature>
<dbReference type="InterPro" id="IPR004752">
    <property type="entry name" value="AmpG_permease/AT-1"/>
</dbReference>
<feature type="transmembrane region" description="Helical" evidence="7">
    <location>
        <begin position="20"/>
        <end position="43"/>
    </location>
</feature>
<reference evidence="8 9" key="1">
    <citation type="submission" date="2016-06" db="EMBL/GenBank/DDBJ databases">
        <title>Genome sequence of Porphyrobacter dokdonensis DSW-74.</title>
        <authorList>
            <person name="Kim J.F."/>
            <person name="Song J.Y."/>
        </authorList>
    </citation>
    <scope>NUCLEOTIDE SEQUENCE [LARGE SCALE GENOMIC DNA]</scope>
    <source>
        <strain evidence="8 9">DSW-74</strain>
    </source>
</reference>
<feature type="transmembrane region" description="Helical" evidence="7">
    <location>
        <begin position="55"/>
        <end position="78"/>
    </location>
</feature>
<evidence type="ECO:0000256" key="1">
    <source>
        <dbReference type="ARBA" id="ARBA00004141"/>
    </source>
</evidence>
<protein>
    <submittedName>
        <fullName evidence="8">Major facilitator superfamily permease</fullName>
    </submittedName>
</protein>
<organism evidence="8 9">
    <name type="scientific">Erythrobacter dokdonensis DSW-74</name>
    <dbReference type="NCBI Taxonomy" id="1300349"/>
    <lineage>
        <taxon>Bacteria</taxon>
        <taxon>Pseudomonadati</taxon>
        <taxon>Pseudomonadota</taxon>
        <taxon>Alphaproteobacteria</taxon>
        <taxon>Sphingomonadales</taxon>
        <taxon>Erythrobacteraceae</taxon>
        <taxon>Erythrobacter/Porphyrobacter group</taxon>
        <taxon>Erythrobacter</taxon>
    </lineage>
</organism>
<dbReference type="PANTHER" id="PTHR12778">
    <property type="entry name" value="SOLUTE CARRIER FAMILY 33 ACETYL-COA TRANSPORTER -RELATED"/>
    <property type="match status" value="1"/>
</dbReference>
<dbReference type="STRING" id="1300349.I603_1800"/>
<keyword evidence="9" id="KW-1185">Reference proteome</keyword>
<sequence>MEADHDQPSLGMVLAESSGLRLFTLVLFYFNQGIAPGIFLFAIPAWLASHDVPTAGIAVVVSAAGLPWTLKFLLGFLIDRYPYLPMGRRRAWIIAAQGTLVAVMIAGALANPQPAEIVLLAGLAFLANIAVNFQDVGIDALAIDLMAEEERTGAAAMMVGAQVIGLSISVATFGWALEHAGTPAAMLAAAAVPLVTMIYGCVLVERRGERRLPWSKGTAHPGNRAIQVAAWRPLLRETFRALRGPFSLAFVPLLLVRSLPSGVHETYLPALFARAAGWTLSDYTSLMAMLTTASGAYCILAGGRIVSLFGERRVLAGCAAILAVWASLFAALPSLWNQTSILIGYAVVAEFLIMTFTIALVPVAMRLCVPGAAASQFVVYMGLSGVGRPFGALLAGAASGMGVPEVMFWVMSACLAAAGFYAAIFKLAVERAAQPEYRGARFEAPGNNAVP</sequence>
<feature type="transmembrane region" description="Helical" evidence="7">
    <location>
        <begin position="154"/>
        <end position="177"/>
    </location>
</feature>
<accession>A0A1A7BGN9</accession>
<dbReference type="InterPro" id="IPR011701">
    <property type="entry name" value="MFS"/>
</dbReference>
<evidence type="ECO:0000256" key="5">
    <source>
        <dbReference type="ARBA" id="ARBA00022989"/>
    </source>
</evidence>
<keyword evidence="6 7" id="KW-0472">Membrane</keyword>
<dbReference type="Pfam" id="PF07690">
    <property type="entry name" value="MFS_1"/>
    <property type="match status" value="1"/>
</dbReference>
<evidence type="ECO:0000256" key="6">
    <source>
        <dbReference type="ARBA" id="ARBA00023136"/>
    </source>
</evidence>
<evidence type="ECO:0000313" key="8">
    <source>
        <dbReference type="EMBL" id="OBV10587.1"/>
    </source>
</evidence>
<dbReference type="RefSeq" id="WP_068864232.1">
    <property type="nucleotide sequence ID" value="NZ_LZYB01000004.1"/>
</dbReference>
<name>A0A1A7BGN9_9SPHN</name>
<dbReference type="EMBL" id="LZYB01000004">
    <property type="protein sequence ID" value="OBV10587.1"/>
    <property type="molecule type" value="Genomic_DNA"/>
</dbReference>
<dbReference type="GO" id="GO:0022857">
    <property type="term" value="F:transmembrane transporter activity"/>
    <property type="evidence" value="ECO:0007669"/>
    <property type="project" value="InterPro"/>
</dbReference>
<dbReference type="SUPFAM" id="SSF103473">
    <property type="entry name" value="MFS general substrate transporter"/>
    <property type="match status" value="1"/>
</dbReference>
<feature type="transmembrane region" description="Helical" evidence="7">
    <location>
        <begin position="314"/>
        <end position="336"/>
    </location>
</feature>
<keyword evidence="4 7" id="KW-0812">Transmembrane</keyword>
<feature type="transmembrane region" description="Helical" evidence="7">
    <location>
        <begin position="90"/>
        <end position="109"/>
    </location>
</feature>
<evidence type="ECO:0000256" key="4">
    <source>
        <dbReference type="ARBA" id="ARBA00022692"/>
    </source>
</evidence>
<gene>
    <name evidence="8" type="ORF">I603_1800</name>
</gene>
<dbReference type="GO" id="GO:0016020">
    <property type="term" value="C:membrane"/>
    <property type="evidence" value="ECO:0007669"/>
    <property type="project" value="UniProtKB-SubCell"/>
</dbReference>
<dbReference type="AlphaFoldDB" id="A0A1A7BGN9"/>
<comment type="similarity">
    <text evidence="2">Belongs to the major facilitator superfamily.</text>
</comment>
<evidence type="ECO:0000313" key="9">
    <source>
        <dbReference type="Proteomes" id="UP000092484"/>
    </source>
</evidence>
<keyword evidence="5 7" id="KW-1133">Transmembrane helix</keyword>
<feature type="transmembrane region" description="Helical" evidence="7">
    <location>
        <begin position="183"/>
        <end position="204"/>
    </location>
</feature>
<comment type="caution">
    <text evidence="8">The sequence shown here is derived from an EMBL/GenBank/DDBJ whole genome shotgun (WGS) entry which is preliminary data.</text>
</comment>